<evidence type="ECO:0000313" key="10">
    <source>
        <dbReference type="Proteomes" id="UP000051802"/>
    </source>
</evidence>
<evidence type="ECO:0000256" key="5">
    <source>
        <dbReference type="ARBA" id="ARBA00022519"/>
    </source>
</evidence>
<keyword evidence="7" id="KW-1133">Transmembrane helix</keyword>
<keyword evidence="4" id="KW-0488">Methylation</keyword>
<sequence>MKYQRGYTLIEVIVAFALLALALGLLIGTLSGGARQVRAAELSTRATLHAQSLLAGLEMDGPLRPQHREGRWEEGRYAWQLDVRPWVDPQPPATTQPVSPVDPKLMQLDLSVRWGEAPDQQLHWRSLRLVPPALDGGAP</sequence>
<dbReference type="GO" id="GO:0015628">
    <property type="term" value="P:protein secretion by the type II secretion system"/>
    <property type="evidence" value="ECO:0007669"/>
    <property type="project" value="InterPro"/>
</dbReference>
<dbReference type="OrthoDB" id="7864109at2"/>
<dbReference type="GO" id="GO:0005886">
    <property type="term" value="C:plasma membrane"/>
    <property type="evidence" value="ECO:0007669"/>
    <property type="project" value="UniProtKB-SubCell"/>
</dbReference>
<dbReference type="RefSeq" id="WP_057645941.1">
    <property type="nucleotide sequence ID" value="NZ_LLXU01000062.1"/>
</dbReference>
<comment type="similarity">
    <text evidence="2">Belongs to the GSP I family.</text>
</comment>
<dbReference type="STRING" id="676599.ARC20_07445"/>
<evidence type="ECO:0000256" key="4">
    <source>
        <dbReference type="ARBA" id="ARBA00022481"/>
    </source>
</evidence>
<accession>A0A0R0AJZ9</accession>
<dbReference type="NCBIfam" id="TIGR02532">
    <property type="entry name" value="IV_pilin_GFxxxE"/>
    <property type="match status" value="1"/>
</dbReference>
<evidence type="ECO:0000256" key="7">
    <source>
        <dbReference type="ARBA" id="ARBA00022989"/>
    </source>
</evidence>
<keyword evidence="10" id="KW-1185">Reference proteome</keyword>
<evidence type="ECO:0000256" key="3">
    <source>
        <dbReference type="ARBA" id="ARBA00022475"/>
    </source>
</evidence>
<dbReference type="NCBIfam" id="NF047828">
    <property type="entry name" value="T3SSXpsI"/>
    <property type="match status" value="1"/>
</dbReference>
<reference evidence="9 10" key="1">
    <citation type="submission" date="2015-10" db="EMBL/GenBank/DDBJ databases">
        <title>Genome sequencing and analysis of members of genus Stenotrophomonas.</title>
        <authorList>
            <person name="Patil P.P."/>
            <person name="Midha S."/>
            <person name="Patil P.B."/>
        </authorList>
    </citation>
    <scope>NUCLEOTIDE SEQUENCE [LARGE SCALE GENOMIC DNA]</scope>
    <source>
        <strain evidence="9 10">JCM 16536</strain>
    </source>
</reference>
<dbReference type="InterPro" id="IPR012902">
    <property type="entry name" value="N_methyl_site"/>
</dbReference>
<keyword evidence="5" id="KW-0997">Cell inner membrane</keyword>
<evidence type="ECO:0000256" key="1">
    <source>
        <dbReference type="ARBA" id="ARBA00004377"/>
    </source>
</evidence>
<evidence type="ECO:0000313" key="9">
    <source>
        <dbReference type="EMBL" id="KRG45552.1"/>
    </source>
</evidence>
<dbReference type="PANTHER" id="PTHR38779">
    <property type="entry name" value="TYPE II SECRETION SYSTEM PROTEIN I-RELATED"/>
    <property type="match status" value="1"/>
</dbReference>
<evidence type="ECO:0000256" key="6">
    <source>
        <dbReference type="ARBA" id="ARBA00022692"/>
    </source>
</evidence>
<dbReference type="PANTHER" id="PTHR38779:SF2">
    <property type="entry name" value="TYPE II SECRETION SYSTEM PROTEIN I-RELATED"/>
    <property type="match status" value="1"/>
</dbReference>
<protein>
    <submittedName>
        <fullName evidence="9">General secretion pathway protein GspI</fullName>
    </submittedName>
</protein>
<dbReference type="Proteomes" id="UP000051802">
    <property type="component" value="Unassembled WGS sequence"/>
</dbReference>
<name>A0A0R0AJZ9_9GAMM</name>
<organism evidence="9 10">
    <name type="scientific">Stenotrophomonas panacihumi</name>
    <dbReference type="NCBI Taxonomy" id="676599"/>
    <lineage>
        <taxon>Bacteria</taxon>
        <taxon>Pseudomonadati</taxon>
        <taxon>Pseudomonadota</taxon>
        <taxon>Gammaproteobacteria</taxon>
        <taxon>Lysobacterales</taxon>
        <taxon>Lysobacteraceae</taxon>
        <taxon>Stenotrophomonas</taxon>
    </lineage>
</organism>
<evidence type="ECO:0000256" key="2">
    <source>
        <dbReference type="ARBA" id="ARBA00008358"/>
    </source>
</evidence>
<gene>
    <name evidence="9" type="ORF">ARC20_07445</name>
</gene>
<comment type="caution">
    <text evidence="9">The sequence shown here is derived from an EMBL/GenBank/DDBJ whole genome shotgun (WGS) entry which is preliminary data.</text>
</comment>
<keyword evidence="3" id="KW-1003">Cell membrane</keyword>
<keyword evidence="8" id="KW-0472">Membrane</keyword>
<comment type="subcellular location">
    <subcellularLocation>
        <location evidence="1">Cell inner membrane</location>
        <topology evidence="1">Single-pass membrane protein</topology>
    </subcellularLocation>
</comment>
<dbReference type="GO" id="GO:0015627">
    <property type="term" value="C:type II protein secretion system complex"/>
    <property type="evidence" value="ECO:0007669"/>
    <property type="project" value="InterPro"/>
</dbReference>
<keyword evidence="6" id="KW-0812">Transmembrane</keyword>
<proteinExistence type="inferred from homology"/>
<dbReference type="Pfam" id="PF07963">
    <property type="entry name" value="N_methyl"/>
    <property type="match status" value="1"/>
</dbReference>
<dbReference type="InterPro" id="IPR010052">
    <property type="entry name" value="T2SS_protein-GspI"/>
</dbReference>
<dbReference type="AlphaFoldDB" id="A0A0R0AJZ9"/>
<dbReference type="PROSITE" id="PS00409">
    <property type="entry name" value="PROKAR_NTER_METHYL"/>
    <property type="match status" value="1"/>
</dbReference>
<dbReference type="EMBL" id="LLXU01000062">
    <property type="protein sequence ID" value="KRG45552.1"/>
    <property type="molecule type" value="Genomic_DNA"/>
</dbReference>
<evidence type="ECO:0000256" key="8">
    <source>
        <dbReference type="ARBA" id="ARBA00023136"/>
    </source>
</evidence>